<proteinExistence type="inferred from homology"/>
<evidence type="ECO:0000256" key="2">
    <source>
        <dbReference type="ARBA" id="ARBA00011975"/>
    </source>
</evidence>
<dbReference type="InterPro" id="IPR043151">
    <property type="entry name" value="BAH_sf"/>
</dbReference>
<keyword evidence="7" id="KW-0539">Nucleus</keyword>
<evidence type="ECO:0000256" key="9">
    <source>
        <dbReference type="SAM" id="MobiDB-lite"/>
    </source>
</evidence>
<dbReference type="PROSITE" id="PS51679">
    <property type="entry name" value="SAM_MT_C5"/>
    <property type="match status" value="1"/>
</dbReference>
<accession>A0A550C1D1</accession>
<dbReference type="Pfam" id="PF00145">
    <property type="entry name" value="DNA_methylase"/>
    <property type="match status" value="3"/>
</dbReference>
<dbReference type="GO" id="GO:0003677">
    <property type="term" value="F:DNA binding"/>
    <property type="evidence" value="ECO:0007669"/>
    <property type="project" value="UniProtKB-KW"/>
</dbReference>
<dbReference type="PANTHER" id="PTHR10629:SF52">
    <property type="entry name" value="DNA (CYTOSINE-5)-METHYLTRANSFERASE 1"/>
    <property type="match status" value="1"/>
</dbReference>
<dbReference type="OrthoDB" id="5376140at2759"/>
<evidence type="ECO:0000256" key="3">
    <source>
        <dbReference type="ARBA" id="ARBA00022603"/>
    </source>
</evidence>
<feature type="region of interest" description="Disordered" evidence="9">
    <location>
        <begin position="1274"/>
        <end position="1294"/>
    </location>
</feature>
<dbReference type="EC" id="2.1.1.37" evidence="2"/>
<dbReference type="GO" id="GO:0044027">
    <property type="term" value="P:negative regulation of gene expression via chromosomal CpG island methylation"/>
    <property type="evidence" value="ECO:0007669"/>
    <property type="project" value="TreeGrafter"/>
</dbReference>
<dbReference type="Gene3D" id="3.90.120.10">
    <property type="entry name" value="DNA Methylase, subunit A, domain 2"/>
    <property type="match status" value="1"/>
</dbReference>
<comment type="caution">
    <text evidence="11">The sequence shown here is derived from an EMBL/GenBank/DDBJ whole genome shotgun (WGS) entry which is preliminary data.</text>
</comment>
<keyword evidence="6" id="KW-0238">DNA-binding</keyword>
<evidence type="ECO:0000256" key="4">
    <source>
        <dbReference type="ARBA" id="ARBA00022679"/>
    </source>
</evidence>
<evidence type="ECO:0000256" key="7">
    <source>
        <dbReference type="ARBA" id="ARBA00023242"/>
    </source>
</evidence>
<feature type="region of interest" description="Disordered" evidence="9">
    <location>
        <begin position="1"/>
        <end position="208"/>
    </location>
</feature>
<reference evidence="11 12" key="1">
    <citation type="journal article" date="2019" name="New Phytol.">
        <title>Comparative genomics reveals unique wood-decay strategies and fruiting body development in the Schizophyllaceae.</title>
        <authorList>
            <person name="Almasi E."/>
            <person name="Sahu N."/>
            <person name="Krizsan K."/>
            <person name="Balint B."/>
            <person name="Kovacs G.M."/>
            <person name="Kiss B."/>
            <person name="Cseklye J."/>
            <person name="Drula E."/>
            <person name="Henrissat B."/>
            <person name="Nagy I."/>
            <person name="Chovatia M."/>
            <person name="Adam C."/>
            <person name="LaButti K."/>
            <person name="Lipzen A."/>
            <person name="Riley R."/>
            <person name="Grigoriev I.V."/>
            <person name="Nagy L.G."/>
        </authorList>
    </citation>
    <scope>NUCLEOTIDE SEQUENCE [LARGE SCALE GENOMIC DNA]</scope>
    <source>
        <strain evidence="11 12">NL-1724</strain>
    </source>
</reference>
<feature type="region of interest" description="Disordered" evidence="9">
    <location>
        <begin position="256"/>
        <end position="284"/>
    </location>
</feature>
<dbReference type="InterPro" id="IPR001525">
    <property type="entry name" value="C5_MeTfrase"/>
</dbReference>
<evidence type="ECO:0000313" key="12">
    <source>
        <dbReference type="Proteomes" id="UP000320762"/>
    </source>
</evidence>
<keyword evidence="12" id="KW-1185">Reference proteome</keyword>
<feature type="region of interest" description="Disordered" evidence="9">
    <location>
        <begin position="437"/>
        <end position="505"/>
    </location>
</feature>
<dbReference type="PANTHER" id="PTHR10629">
    <property type="entry name" value="CYTOSINE-SPECIFIC METHYLTRANSFERASE"/>
    <property type="match status" value="1"/>
</dbReference>
<feature type="compositionally biased region" description="Basic and acidic residues" evidence="9">
    <location>
        <begin position="170"/>
        <end position="187"/>
    </location>
</feature>
<dbReference type="GO" id="GO:0032259">
    <property type="term" value="P:methylation"/>
    <property type="evidence" value="ECO:0007669"/>
    <property type="project" value="UniProtKB-KW"/>
</dbReference>
<comment type="caution">
    <text evidence="8">Lacks conserved residue(s) required for the propagation of feature annotation.</text>
</comment>
<feature type="domain" description="BAH" evidence="10">
    <location>
        <begin position="581"/>
        <end position="717"/>
    </location>
</feature>
<dbReference type="EMBL" id="VDMD01000034">
    <property type="protein sequence ID" value="TRM58605.1"/>
    <property type="molecule type" value="Genomic_DNA"/>
</dbReference>
<evidence type="ECO:0000256" key="5">
    <source>
        <dbReference type="ARBA" id="ARBA00022691"/>
    </source>
</evidence>
<evidence type="ECO:0000313" key="11">
    <source>
        <dbReference type="EMBL" id="TRM58605.1"/>
    </source>
</evidence>
<dbReference type="InterPro" id="IPR001025">
    <property type="entry name" value="BAH_dom"/>
</dbReference>
<organism evidence="11 12">
    <name type="scientific">Schizophyllum amplum</name>
    <dbReference type="NCBI Taxonomy" id="97359"/>
    <lineage>
        <taxon>Eukaryota</taxon>
        <taxon>Fungi</taxon>
        <taxon>Dikarya</taxon>
        <taxon>Basidiomycota</taxon>
        <taxon>Agaricomycotina</taxon>
        <taxon>Agaricomycetes</taxon>
        <taxon>Agaricomycetidae</taxon>
        <taxon>Agaricales</taxon>
        <taxon>Schizophyllaceae</taxon>
        <taxon>Schizophyllum</taxon>
    </lineage>
</organism>
<comment type="subcellular location">
    <subcellularLocation>
        <location evidence="1">Nucleus</location>
    </subcellularLocation>
</comment>
<dbReference type="Proteomes" id="UP000320762">
    <property type="component" value="Unassembled WGS sequence"/>
</dbReference>
<keyword evidence="4 8" id="KW-0808">Transferase</keyword>
<dbReference type="InterPro" id="IPR050390">
    <property type="entry name" value="C5-Methyltransferase"/>
</dbReference>
<dbReference type="Gene3D" id="2.30.30.490">
    <property type="match status" value="2"/>
</dbReference>
<dbReference type="PRINTS" id="PR00105">
    <property type="entry name" value="C5METTRFRASE"/>
</dbReference>
<evidence type="ECO:0000256" key="6">
    <source>
        <dbReference type="ARBA" id="ARBA00023125"/>
    </source>
</evidence>
<comment type="similarity">
    <text evidence="8">Belongs to the class I-like SAM-binding methyltransferase superfamily. C5-methyltransferase family.</text>
</comment>
<evidence type="ECO:0000259" key="10">
    <source>
        <dbReference type="PROSITE" id="PS51038"/>
    </source>
</evidence>
<dbReference type="Gene3D" id="3.40.50.150">
    <property type="entry name" value="Vaccinia Virus protein VP39"/>
    <property type="match status" value="1"/>
</dbReference>
<feature type="compositionally biased region" description="Acidic residues" evidence="9">
    <location>
        <begin position="256"/>
        <end position="273"/>
    </location>
</feature>
<dbReference type="PROSITE" id="PS51038">
    <property type="entry name" value="BAH"/>
    <property type="match status" value="1"/>
</dbReference>
<dbReference type="PROSITE" id="PS00095">
    <property type="entry name" value="C5_MTASE_2"/>
    <property type="match status" value="1"/>
</dbReference>
<protein>
    <recommendedName>
        <fullName evidence="2">DNA (cytosine-5-)-methyltransferase</fullName>
        <ecNumber evidence="2">2.1.1.37</ecNumber>
    </recommendedName>
</protein>
<dbReference type="GO" id="GO:0005634">
    <property type="term" value="C:nucleus"/>
    <property type="evidence" value="ECO:0007669"/>
    <property type="project" value="UniProtKB-SubCell"/>
</dbReference>
<dbReference type="Pfam" id="PF01426">
    <property type="entry name" value="BAH"/>
    <property type="match status" value="1"/>
</dbReference>
<dbReference type="STRING" id="97359.A0A550C1D1"/>
<evidence type="ECO:0000256" key="1">
    <source>
        <dbReference type="ARBA" id="ARBA00004123"/>
    </source>
</evidence>
<feature type="compositionally biased region" description="Polar residues" evidence="9">
    <location>
        <begin position="69"/>
        <end position="80"/>
    </location>
</feature>
<dbReference type="GO" id="GO:0003886">
    <property type="term" value="F:DNA (cytosine-5-)-methyltransferase activity"/>
    <property type="evidence" value="ECO:0007669"/>
    <property type="project" value="UniProtKB-UniRule"/>
</dbReference>
<keyword evidence="3 8" id="KW-0489">Methyltransferase</keyword>
<gene>
    <name evidence="11" type="ORF">BD626DRAFT_573378</name>
</gene>
<feature type="compositionally biased region" description="Polar residues" evidence="9">
    <location>
        <begin position="20"/>
        <end position="45"/>
    </location>
</feature>
<feature type="compositionally biased region" description="Basic residues" evidence="9">
    <location>
        <begin position="148"/>
        <end position="157"/>
    </location>
</feature>
<dbReference type="GO" id="GO:0006346">
    <property type="term" value="P:DNA methylation-dependent constitutive heterochromatin formation"/>
    <property type="evidence" value="ECO:0007669"/>
    <property type="project" value="InterPro"/>
</dbReference>
<dbReference type="InterPro" id="IPR031303">
    <property type="entry name" value="C5_meth_CS"/>
</dbReference>
<sequence>MKRRLEPSRSSAALVKKQKSLSSAATVPNDLGASTSAKRNISSPKTPKKRPALKNQVDLTAVSDDDTANPFSASRQSRSFSVADMAGLCDEDAAASSPSHSPPPRRTVRPGSGAGPLSRTRGMKRKRQASVDDAPAASTSDDEEGRILIKRAPRPSRKTAQAVAESSGQQRRDAMTDESNAAEKETVETGSLEVYGETCASDDEDDEDDEIIVPVRVLDDFVVFESDSGEPVPLGELLDKTGDSYGATGIVKAYVSEDDSDEDDSEDDNASNEEDPHPAQHPIHRLRIPRITGLNVHYCRTKVFSEPGRPEEYRIDEKIYLLTPHAWYILATPNPSYRQHFGDFVKRHCILHLLVTKAQADSRLTIDSFRKALDDHEGDAVGAPISSEDLDDRAVRAHLAMFLAGCAKELRVGRVPAIKKILELVKLNVEAPAKALLPPQNQTPAPASALKRPTSSAKPSDPVRPPPSKKCRLSQPIPSRPTSAFEPATGGISRPASPRKRKAARMKDIHVEPIVKRIAQEFMEREVIVSQHLTAQKLSKEVRDTLDHVFHRGDPDTIKPGKTIRRIEQRNYYDSIVMDGFKYQIGHCVIVNPGEDEDKGRQVNAASKESRSANELANKSWFGIIRALCKDPEQGYLCHLQWFEHASKTVLQEMAHSRGLFLLMECEDVPVATIFRRVHVDLYIRGEEPEDDKNPTGEHFHCAHVYDSEATSFTTAPSVEETASLCSRYPDLVPCLSCCEKRRQDDNAMLKTDGNRAFSQYGADYHVGDTVYLAPKAHGVYLYRIGQIVAIKGDEKRLTVSIRILLRQQDQQPPSASDLEVDDRCLFFGMKVETIQAKVGSEDPVVHGKCYIKNLHDAAAVEDWIQHEDHFYAGYHLCNGKLEVLEESDLRPCARCLQEHEEDLADTRRLQEKHGVNGKLRGLELFAGGGGLGKGLEDSGFVNTTLAVDYEPPAAETYRRNHSHVTVLCADSNNVLKAVRGIRRREMWMVTLSLRFHNRVRQMKRVISTSYMASFSRANHYKDPNDIRSYLPLNMLSFAEAYRPDYFLLENVRGLLDFRLERKGPEDDGGSIKNSMVKIILRTLIALGYQASIKVLQAGQYGIPQRRERVIFLGAKLGLPMPLHPLPTHAFPNKPNCAHLSDGTKLTPVTRSLGGKDPEYLFAPLPPVCIEDAIGDLPRFEWIDPSLLRKPLPEIRRDMASMRQGILQVDARKSHVVGFVGFPEPAKYHCCPRNRYQATMQTPSGKVALQFTRAYDDRPIAQCVAVPFEPGADGRRLPRELQPGGKGADSRHGSFGRCGGQGYFETIMTTPEFGAKGSWLLHPTLARPYSIREAARAQTFPDDYVFYSLKHDDANAAVHDLCRIAGNAVPVLLAKKLGQSIGAAMVKRWKAEEQRGSPEL</sequence>
<dbReference type="SUPFAM" id="SSF53335">
    <property type="entry name" value="S-adenosyl-L-methionine-dependent methyltransferases"/>
    <property type="match status" value="1"/>
</dbReference>
<evidence type="ECO:0000256" key="8">
    <source>
        <dbReference type="PROSITE-ProRule" id="PRU01016"/>
    </source>
</evidence>
<dbReference type="GO" id="GO:0003682">
    <property type="term" value="F:chromatin binding"/>
    <property type="evidence" value="ECO:0007669"/>
    <property type="project" value="UniProtKB-UniRule"/>
</dbReference>
<name>A0A550C1D1_9AGAR</name>
<keyword evidence="5 8" id="KW-0949">S-adenosyl-L-methionine</keyword>
<dbReference type="InterPro" id="IPR029063">
    <property type="entry name" value="SAM-dependent_MTases_sf"/>
</dbReference>